<feature type="transmembrane region" description="Helical" evidence="5">
    <location>
        <begin position="736"/>
        <end position="754"/>
    </location>
</feature>
<keyword evidence="6" id="KW-0503">Monooxygenase</keyword>
<keyword evidence="4" id="KW-0560">Oxidoreductase</keyword>
<accession>A0A9Q0N0Q7</accession>
<feature type="transmembrane region" description="Helical" evidence="5">
    <location>
        <begin position="705"/>
        <end position="724"/>
    </location>
</feature>
<name>A0A9Q0N0Q7_9DIPT</name>
<gene>
    <name evidence="6" type="ORF">Bhyg_05693</name>
</gene>
<evidence type="ECO:0000256" key="4">
    <source>
        <dbReference type="ARBA" id="ARBA00023002"/>
    </source>
</evidence>
<dbReference type="EMBL" id="WJQU01000002">
    <property type="protein sequence ID" value="KAJ6640761.1"/>
    <property type="molecule type" value="Genomic_DNA"/>
</dbReference>
<feature type="transmembrane region" description="Helical" evidence="5">
    <location>
        <begin position="601"/>
        <end position="619"/>
    </location>
</feature>
<feature type="non-terminal residue" evidence="6">
    <location>
        <position position="790"/>
    </location>
</feature>
<dbReference type="AlphaFoldDB" id="A0A9Q0N0Q7"/>
<dbReference type="Proteomes" id="UP001151699">
    <property type="component" value="Chromosome B"/>
</dbReference>
<protein>
    <submittedName>
        <fullName evidence="6">Baeyer-Villiger monooxygenase</fullName>
    </submittedName>
</protein>
<dbReference type="Pfam" id="PF00743">
    <property type="entry name" value="FMO-like"/>
    <property type="match status" value="1"/>
</dbReference>
<evidence type="ECO:0000256" key="3">
    <source>
        <dbReference type="ARBA" id="ARBA00022827"/>
    </source>
</evidence>
<comment type="similarity">
    <text evidence="1">Belongs to the FAD-binding monooxygenase family.</text>
</comment>
<evidence type="ECO:0000256" key="1">
    <source>
        <dbReference type="ARBA" id="ARBA00010139"/>
    </source>
</evidence>
<dbReference type="InterPro" id="IPR051209">
    <property type="entry name" value="FAD-bind_Monooxygenase_sf"/>
</dbReference>
<keyword evidence="2" id="KW-0285">Flavoprotein</keyword>
<dbReference type="PANTHER" id="PTHR42877">
    <property type="entry name" value="L-ORNITHINE N(5)-MONOOXYGENASE-RELATED"/>
    <property type="match status" value="1"/>
</dbReference>
<dbReference type="InterPro" id="IPR000960">
    <property type="entry name" value="Flavin_mOase"/>
</dbReference>
<dbReference type="GO" id="GO:0050661">
    <property type="term" value="F:NADP binding"/>
    <property type="evidence" value="ECO:0007669"/>
    <property type="project" value="InterPro"/>
</dbReference>
<dbReference type="GO" id="GO:0004499">
    <property type="term" value="F:N,N-dimethylaniline monooxygenase activity"/>
    <property type="evidence" value="ECO:0007669"/>
    <property type="project" value="InterPro"/>
</dbReference>
<keyword evidence="5" id="KW-0812">Transmembrane</keyword>
<dbReference type="InterPro" id="IPR020946">
    <property type="entry name" value="Flavin_mOase-like"/>
</dbReference>
<dbReference type="InterPro" id="IPR036188">
    <property type="entry name" value="FAD/NAD-bd_sf"/>
</dbReference>
<dbReference type="SUPFAM" id="SSF51905">
    <property type="entry name" value="FAD/NAD(P)-binding domain"/>
    <property type="match status" value="2"/>
</dbReference>
<dbReference type="PANTHER" id="PTHR42877:SF4">
    <property type="entry name" value="FAD_NAD(P)-BINDING DOMAIN-CONTAINING PROTEIN-RELATED"/>
    <property type="match status" value="1"/>
</dbReference>
<proteinExistence type="inferred from homology"/>
<dbReference type="GO" id="GO:0050660">
    <property type="term" value="F:flavin adenine dinucleotide binding"/>
    <property type="evidence" value="ECO:0007669"/>
    <property type="project" value="InterPro"/>
</dbReference>
<evidence type="ECO:0000256" key="2">
    <source>
        <dbReference type="ARBA" id="ARBA00022630"/>
    </source>
</evidence>
<evidence type="ECO:0000313" key="7">
    <source>
        <dbReference type="Proteomes" id="UP001151699"/>
    </source>
</evidence>
<keyword evidence="5" id="KW-0472">Membrane</keyword>
<dbReference type="Gene3D" id="3.50.50.60">
    <property type="entry name" value="FAD/NAD(P)-binding domain"/>
    <property type="match status" value="2"/>
</dbReference>
<keyword evidence="3" id="KW-0274">FAD</keyword>
<sequence>MTTSNYFGNSDLLSQVNTIQKLRKSIKIGFFFTNAASTDLQQLFQWSWENRIIYIFGATNDVDPSGTSFDDGRLSVFTSPLPIIAFGPLYKINLVNVLEARTKYNDWADKVLVIPPLLLEEKRTSFDRTAMYLTLNDIVVPPLEIQKKLRIPGFYKAEQGVWRTLECYKMNEDFQFVDRVNEFFDWIRNAGLITGLARLNNMTGKTEFLIVAPSSSNYSNNVDLLTQVKAIKKLRKIIKIGFFFTNAASTDLQQLFQWSWKNRIINIFAATYDTDATSSDVRSPLPVIAFAEHYKSNLVKVLEARTKYNDWTDKVIVIHPMELDVRRKSFDRSAMYLTLDDNVTPLLKVQKRLQIPGYYKAVPANTNMSEISSSSKFVPKIGIIGAGMSGLCAAIQLKKQLGITSFTLFEKNADLGGTWLTNVYPGCACDVASHLYSYSFELNPNWSANFSSQPEILDYLKNVANKHKLYQHICFQHEVKTITWNEELNKWIVKYVNLSLESPEEETQIFDLMICGTGALRLPYIPNEFKTFTGPTIHTGQWNNEIDLRNKKVAVIGSGASAVQVIPSIVDSVDTLHCYQRKPPYIIPRPQFDFPNFIKTVFFYLPFIMWLFRCFIYMFREVMHAAFISGNKITRMYRHNELKNHEHLIESLTPNYGFGCKRVIMSEQYYAAMARPNVHIHSSHVDKVVGQTIFTKDGSRETIDVLILATGFLIHGYFAPLQVFGKDGENILQTWALGHNSVLFMIECQVNFVVRAVREMMRQNAQVISVKVSAEEEFMDKLKADLKHTV</sequence>
<keyword evidence="5" id="KW-1133">Transmembrane helix</keyword>
<dbReference type="OrthoDB" id="66881at2759"/>
<evidence type="ECO:0000256" key="5">
    <source>
        <dbReference type="SAM" id="Phobius"/>
    </source>
</evidence>
<organism evidence="6 7">
    <name type="scientific">Pseudolycoriella hygida</name>
    <dbReference type="NCBI Taxonomy" id="35572"/>
    <lineage>
        <taxon>Eukaryota</taxon>
        <taxon>Metazoa</taxon>
        <taxon>Ecdysozoa</taxon>
        <taxon>Arthropoda</taxon>
        <taxon>Hexapoda</taxon>
        <taxon>Insecta</taxon>
        <taxon>Pterygota</taxon>
        <taxon>Neoptera</taxon>
        <taxon>Endopterygota</taxon>
        <taxon>Diptera</taxon>
        <taxon>Nematocera</taxon>
        <taxon>Sciaroidea</taxon>
        <taxon>Sciaridae</taxon>
        <taxon>Pseudolycoriella</taxon>
    </lineage>
</organism>
<comment type="caution">
    <text evidence="6">The sequence shown here is derived from an EMBL/GenBank/DDBJ whole genome shotgun (WGS) entry which is preliminary data.</text>
</comment>
<keyword evidence="7" id="KW-1185">Reference proteome</keyword>
<evidence type="ECO:0000313" key="6">
    <source>
        <dbReference type="EMBL" id="KAJ6640761.1"/>
    </source>
</evidence>
<dbReference type="PRINTS" id="PR00370">
    <property type="entry name" value="FMOXYGENASE"/>
</dbReference>
<reference evidence="6" key="1">
    <citation type="submission" date="2022-07" db="EMBL/GenBank/DDBJ databases">
        <authorList>
            <person name="Trinca V."/>
            <person name="Uliana J.V.C."/>
            <person name="Torres T.T."/>
            <person name="Ward R.J."/>
            <person name="Monesi N."/>
        </authorList>
    </citation>
    <scope>NUCLEOTIDE SEQUENCE</scope>
    <source>
        <strain evidence="6">HSMRA1968</strain>
        <tissue evidence="6">Whole embryos</tissue>
    </source>
</reference>